<feature type="region of interest" description="Disordered" evidence="1">
    <location>
        <begin position="216"/>
        <end position="302"/>
    </location>
</feature>
<reference evidence="3" key="1">
    <citation type="submission" date="2019-08" db="EMBL/GenBank/DDBJ databases">
        <title>The improved chromosome-level genome for the pearl oyster Pinctada fucata martensii using PacBio sequencing and Hi-C.</title>
        <authorList>
            <person name="Zheng Z."/>
        </authorList>
    </citation>
    <scope>NUCLEOTIDE SEQUENCE</scope>
    <source>
        <strain evidence="3">ZZ-2019</strain>
        <tissue evidence="3">Adductor muscle</tissue>
    </source>
</reference>
<dbReference type="EMBL" id="VSWD01000007">
    <property type="protein sequence ID" value="KAK3098026.1"/>
    <property type="molecule type" value="Genomic_DNA"/>
</dbReference>
<dbReference type="GO" id="GO:0005509">
    <property type="term" value="F:calcium ion binding"/>
    <property type="evidence" value="ECO:0007669"/>
    <property type="project" value="InterPro"/>
</dbReference>
<feature type="domain" description="EF-hand" evidence="2">
    <location>
        <begin position="478"/>
        <end position="513"/>
    </location>
</feature>
<sequence length="600" mass="68503">MAYFSAAPTLCEVTYDRNNEERHTPYRYQCRSATTRIGTGSLSPTFTDTATFSLPSGFNVSYYEYLRTLYDSRISNSTKTSGYHGSGQSPGYMSARNFYGHTAYPASVSVQEGRPKTASPYAQTDGRSSYPHPSSLPMIHHGWGPPNEGEEEASGEGHKSIEERLQWVDALNKWIPEHNQNRPGYLTFVGNAPMVDKLLRETLKKREALRKKANEMLELKRQQQRESSALSEKRNRVRFHTPHYQPKPKPYSPSRREPINVPKDPADHEVTESEVSSHVTQSDVDTARSKPPEVEEEIEAEVEVEGTLTVSIDEVQKKRRESLFAKKKRPSPPPPPTPPRTPTPPPVEEPEIEEAPPEVQTAIGLPVVDIAEPALPDPSTFLKQTTSASKNKRITITTPIVKLNQKLQKGRKFTRDTSYEDELRRQELAEKRKQKQMEMLEKMKTRRNQMGSELGEDDDMPNFEDYGFLAKYCIFNKANIEMYRHTFDAVDMDGRGKLSGIETMIALRGVNHKLTMHEEEYLYRTLWECNVDKETNKIPLDQLCVELRAGGVSQKHENEVREKLRHLPALDLLDFLTYVPLFIMIHESVVDNPLSDVRDK</sequence>
<dbReference type="AlphaFoldDB" id="A0AA89C3N2"/>
<feature type="region of interest" description="Disordered" evidence="1">
    <location>
        <begin position="109"/>
        <end position="158"/>
    </location>
</feature>
<dbReference type="PROSITE" id="PS50222">
    <property type="entry name" value="EF_HAND_2"/>
    <property type="match status" value="1"/>
</dbReference>
<evidence type="ECO:0000259" key="2">
    <source>
        <dbReference type="PROSITE" id="PS50222"/>
    </source>
</evidence>
<organism evidence="3 4">
    <name type="scientific">Pinctada imbricata</name>
    <name type="common">Atlantic pearl-oyster</name>
    <name type="synonym">Pinctada martensii</name>
    <dbReference type="NCBI Taxonomy" id="66713"/>
    <lineage>
        <taxon>Eukaryota</taxon>
        <taxon>Metazoa</taxon>
        <taxon>Spiralia</taxon>
        <taxon>Lophotrochozoa</taxon>
        <taxon>Mollusca</taxon>
        <taxon>Bivalvia</taxon>
        <taxon>Autobranchia</taxon>
        <taxon>Pteriomorphia</taxon>
        <taxon>Pterioida</taxon>
        <taxon>Pterioidea</taxon>
        <taxon>Pteriidae</taxon>
        <taxon>Pinctada</taxon>
    </lineage>
</organism>
<feature type="region of interest" description="Disordered" evidence="1">
    <location>
        <begin position="323"/>
        <end position="357"/>
    </location>
</feature>
<dbReference type="InterPro" id="IPR011992">
    <property type="entry name" value="EF-hand-dom_pair"/>
</dbReference>
<keyword evidence="4" id="KW-1185">Reference proteome</keyword>
<evidence type="ECO:0000313" key="4">
    <source>
        <dbReference type="Proteomes" id="UP001186944"/>
    </source>
</evidence>
<proteinExistence type="predicted"/>
<name>A0AA89C3N2_PINIB</name>
<evidence type="ECO:0000256" key="1">
    <source>
        <dbReference type="SAM" id="MobiDB-lite"/>
    </source>
</evidence>
<dbReference type="SUPFAM" id="SSF47473">
    <property type="entry name" value="EF-hand"/>
    <property type="match status" value="1"/>
</dbReference>
<feature type="compositionally biased region" description="Basic and acidic residues" evidence="1">
    <location>
        <begin position="254"/>
        <end position="271"/>
    </location>
</feature>
<protein>
    <recommendedName>
        <fullName evidence="2">EF-hand domain-containing protein</fullName>
    </recommendedName>
</protein>
<feature type="compositionally biased region" description="Polar residues" evidence="1">
    <location>
        <begin position="273"/>
        <end position="284"/>
    </location>
</feature>
<dbReference type="InterPro" id="IPR002048">
    <property type="entry name" value="EF_hand_dom"/>
</dbReference>
<gene>
    <name evidence="3" type="ORF">FSP39_015456</name>
</gene>
<evidence type="ECO:0000313" key="3">
    <source>
        <dbReference type="EMBL" id="KAK3098026.1"/>
    </source>
</evidence>
<feature type="compositionally biased region" description="Pro residues" evidence="1">
    <location>
        <begin position="331"/>
        <end position="347"/>
    </location>
</feature>
<comment type="caution">
    <text evidence="3">The sequence shown here is derived from an EMBL/GenBank/DDBJ whole genome shotgun (WGS) entry which is preliminary data.</text>
</comment>
<dbReference type="PANTHER" id="PTHR35538">
    <property type="entry name" value="LIG_CHAN-GLU_BD DOMAIN-CONTAINING PROTEIN"/>
    <property type="match status" value="1"/>
</dbReference>
<dbReference type="Proteomes" id="UP001186944">
    <property type="component" value="Unassembled WGS sequence"/>
</dbReference>
<accession>A0AA89C3N2</accession>
<dbReference type="PANTHER" id="PTHR35538:SF6">
    <property type="entry name" value="EF-HAND DOMAIN-CONTAINING PROTEIN"/>
    <property type="match status" value="1"/>
</dbReference>